<dbReference type="PANTHER" id="PTHR13455">
    <property type="entry name" value="TRANSCRIPTIONAL REPRESSOR P66-RELATED"/>
    <property type="match status" value="1"/>
</dbReference>
<evidence type="ECO:0000256" key="2">
    <source>
        <dbReference type="ARBA" id="ARBA00023015"/>
    </source>
</evidence>
<dbReference type="Proteomes" id="UP000663870">
    <property type="component" value="Unassembled WGS sequence"/>
</dbReference>
<gene>
    <name evidence="7" type="ORF">JXQ802_LOCUS26537</name>
    <name evidence="8" type="ORF">JXQ802_LOCUS26670</name>
    <name evidence="6" type="ORF">PYM288_LOCUS14667</name>
</gene>
<evidence type="ECO:0000256" key="3">
    <source>
        <dbReference type="ARBA" id="ARBA00023054"/>
    </source>
</evidence>
<keyword evidence="4" id="KW-0804">Transcription</keyword>
<dbReference type="GO" id="GO:0000122">
    <property type="term" value="P:negative regulation of transcription by RNA polymerase II"/>
    <property type="evidence" value="ECO:0007669"/>
    <property type="project" value="InterPro"/>
</dbReference>
<keyword evidence="3" id="KW-0175">Coiled coil</keyword>
<comment type="caution">
    <text evidence="8">The sequence shown here is derived from an EMBL/GenBank/DDBJ whole genome shotgun (WGS) entry which is preliminary data.</text>
</comment>
<protein>
    <submittedName>
        <fullName evidence="8">Uncharacterized protein</fullName>
    </submittedName>
</protein>
<dbReference type="PANTHER" id="PTHR13455:SF7">
    <property type="entry name" value="SIMJANG, ISOFORM E"/>
    <property type="match status" value="1"/>
</dbReference>
<evidence type="ECO:0000313" key="6">
    <source>
        <dbReference type="EMBL" id="CAF1002211.1"/>
    </source>
</evidence>
<organism evidence="8 9">
    <name type="scientific">Rotaria sordida</name>
    <dbReference type="NCBI Taxonomy" id="392033"/>
    <lineage>
        <taxon>Eukaryota</taxon>
        <taxon>Metazoa</taxon>
        <taxon>Spiralia</taxon>
        <taxon>Gnathifera</taxon>
        <taxon>Rotifera</taxon>
        <taxon>Eurotatoria</taxon>
        <taxon>Bdelloidea</taxon>
        <taxon>Philodinida</taxon>
        <taxon>Philodinidae</taxon>
        <taxon>Rotaria</taxon>
    </lineage>
</organism>
<evidence type="ECO:0000313" key="8">
    <source>
        <dbReference type="EMBL" id="CAF1245070.1"/>
    </source>
</evidence>
<name>A0A814ZPG5_9BILA</name>
<dbReference type="EMBL" id="CAJNOL010000931">
    <property type="protein sequence ID" value="CAF1242483.1"/>
    <property type="molecule type" value="Genomic_DNA"/>
</dbReference>
<evidence type="ECO:0000256" key="4">
    <source>
        <dbReference type="ARBA" id="ARBA00023163"/>
    </source>
</evidence>
<accession>A0A814ZPG5</accession>
<evidence type="ECO:0000313" key="7">
    <source>
        <dbReference type="EMBL" id="CAF1242483.1"/>
    </source>
</evidence>
<keyword evidence="9" id="KW-1185">Reference proteome</keyword>
<evidence type="ECO:0000313" key="9">
    <source>
        <dbReference type="Proteomes" id="UP000663870"/>
    </source>
</evidence>
<dbReference type="Proteomes" id="UP000663854">
    <property type="component" value="Unassembled WGS sequence"/>
</dbReference>
<evidence type="ECO:0000256" key="1">
    <source>
        <dbReference type="ARBA" id="ARBA00004123"/>
    </source>
</evidence>
<keyword evidence="5" id="KW-0539">Nucleus</keyword>
<evidence type="ECO:0000256" key="5">
    <source>
        <dbReference type="ARBA" id="ARBA00023242"/>
    </source>
</evidence>
<dbReference type="AlphaFoldDB" id="A0A814ZPG5"/>
<dbReference type="InterPro" id="IPR040386">
    <property type="entry name" value="P66"/>
</dbReference>
<dbReference type="GO" id="GO:0016581">
    <property type="term" value="C:NuRD complex"/>
    <property type="evidence" value="ECO:0007669"/>
    <property type="project" value="TreeGrafter"/>
</dbReference>
<sequence>MIDDELIEKRIELRQKLKSKLLTLSPSYHVLNSFNNFIPNSRDIDFIEKQGLDCVINYLINNNSIEYNEQIPNICSNCQIDSTENWWYTLINNKQLIYLCDLCEQNRIRHFILEQHRQSMKSAFLKAKEIERRLEVDYQKQKQTKI</sequence>
<dbReference type="EMBL" id="CAJNOL010000940">
    <property type="protein sequence ID" value="CAF1245070.1"/>
    <property type="molecule type" value="Genomic_DNA"/>
</dbReference>
<dbReference type="EMBL" id="CAJNOH010000329">
    <property type="protein sequence ID" value="CAF1002211.1"/>
    <property type="molecule type" value="Genomic_DNA"/>
</dbReference>
<keyword evidence="2" id="KW-0805">Transcription regulation</keyword>
<comment type="subcellular location">
    <subcellularLocation>
        <location evidence="1">Nucleus</location>
    </subcellularLocation>
</comment>
<proteinExistence type="predicted"/>
<reference evidence="8" key="1">
    <citation type="submission" date="2021-02" db="EMBL/GenBank/DDBJ databases">
        <authorList>
            <person name="Nowell W R."/>
        </authorList>
    </citation>
    <scope>NUCLEOTIDE SEQUENCE</scope>
</reference>